<feature type="transmembrane region" description="Helical" evidence="3">
    <location>
        <begin position="7"/>
        <end position="28"/>
    </location>
</feature>
<gene>
    <name evidence="4" type="ORF">MNOR_LOCUS32653</name>
</gene>
<evidence type="ECO:0000256" key="3">
    <source>
        <dbReference type="SAM" id="Phobius"/>
    </source>
</evidence>
<evidence type="ECO:0000313" key="5">
    <source>
        <dbReference type="Proteomes" id="UP001497623"/>
    </source>
</evidence>
<dbReference type="Proteomes" id="UP001497623">
    <property type="component" value="Unassembled WGS sequence"/>
</dbReference>
<organism evidence="4 5">
    <name type="scientific">Meganyctiphanes norvegica</name>
    <name type="common">Northern krill</name>
    <name type="synonym">Thysanopoda norvegica</name>
    <dbReference type="NCBI Taxonomy" id="48144"/>
    <lineage>
        <taxon>Eukaryota</taxon>
        <taxon>Metazoa</taxon>
        <taxon>Ecdysozoa</taxon>
        <taxon>Arthropoda</taxon>
        <taxon>Crustacea</taxon>
        <taxon>Multicrustacea</taxon>
        <taxon>Malacostraca</taxon>
        <taxon>Eumalacostraca</taxon>
        <taxon>Eucarida</taxon>
        <taxon>Euphausiacea</taxon>
        <taxon>Euphausiidae</taxon>
        <taxon>Meganyctiphanes</taxon>
    </lineage>
</organism>
<dbReference type="GO" id="GO:0016798">
    <property type="term" value="F:hydrolase activity, acting on glycosyl bonds"/>
    <property type="evidence" value="ECO:0007669"/>
    <property type="project" value="UniProtKB-KW"/>
</dbReference>
<accession>A0AAV2S719</accession>
<feature type="non-terminal residue" evidence="4">
    <location>
        <position position="555"/>
    </location>
</feature>
<dbReference type="PANTHER" id="PTHR43053:SF4">
    <property type="entry name" value="MYOGENESIS-REGULATING GLYCOSIDASE"/>
    <property type="match status" value="1"/>
</dbReference>
<evidence type="ECO:0000313" key="4">
    <source>
        <dbReference type="EMBL" id="CAL4161555.1"/>
    </source>
</evidence>
<feature type="non-terminal residue" evidence="4">
    <location>
        <position position="1"/>
    </location>
</feature>
<dbReference type="SUPFAM" id="SSF51445">
    <property type="entry name" value="(Trans)glycosidases"/>
    <property type="match status" value="1"/>
</dbReference>
<proteinExistence type="predicted"/>
<dbReference type="InterPro" id="IPR017853">
    <property type="entry name" value="GH"/>
</dbReference>
<dbReference type="EMBL" id="CAXKWB010044867">
    <property type="protein sequence ID" value="CAL4161555.1"/>
    <property type="molecule type" value="Genomic_DNA"/>
</dbReference>
<evidence type="ECO:0000256" key="1">
    <source>
        <dbReference type="ARBA" id="ARBA00022801"/>
    </source>
</evidence>
<dbReference type="PANTHER" id="PTHR43053">
    <property type="entry name" value="GLYCOSIDASE FAMILY 31"/>
    <property type="match status" value="1"/>
</dbReference>
<comment type="caution">
    <text evidence="4">The sequence shown here is derived from an EMBL/GenBank/DDBJ whole genome shotgun (WGS) entry which is preliminary data.</text>
</comment>
<protein>
    <submittedName>
        <fullName evidence="4">Uncharacterized protein</fullName>
    </submittedName>
</protein>
<dbReference type="AlphaFoldDB" id="A0AAV2S719"/>
<keyword evidence="2" id="KW-0326">Glycosidase</keyword>
<keyword evidence="3" id="KW-0472">Membrane</keyword>
<reference evidence="4 5" key="1">
    <citation type="submission" date="2024-05" db="EMBL/GenBank/DDBJ databases">
        <authorList>
            <person name="Wallberg A."/>
        </authorList>
    </citation>
    <scope>NUCLEOTIDE SEQUENCE [LARGE SCALE GENOMIC DNA]</scope>
</reference>
<evidence type="ECO:0000256" key="2">
    <source>
        <dbReference type="ARBA" id="ARBA00023295"/>
    </source>
</evidence>
<keyword evidence="3" id="KW-0812">Transmembrane</keyword>
<name>A0AAV2S719_MEGNR</name>
<sequence>YVQYSKIVLIVTLGMWHLVNAVVLAVVYSTVTCSGLKSTVDQAQFKSKSVYNSVYLDDEEKLLHVSHPKGELHVDWGLSLPDGIEGVECGNAELCVDYGIAKVTVNSHDHCQEVLWTTTELTELKDCILIEGHWYGGGEQISQPWPIEKVPRPETPFVTADMLQKRGQWYGGVSEAYWISSQGVAVRVEEETPLHLSVPDEDGDEVADKLCFAARHEPPFVASANTPLTLHYHICTAPDVRLVHERSYPLFFSYPSSFPDERMFQDPVWSTWAQYHTYVNDSRVLDFAHVIQDQGFNNSQSELSESWQCCINALQPRRFSNPVNCIFHINFEGFKNWLWRRILVGTNCSNFGMAQGDENFVSVQGGSVRVTKWWPGYVSSCVVSSQLCATERSSPAIRNVCGVTRWRLEAGGWALQTYRTFILNDTSRGSVYNKEDLQPSRKPTICNKIRGKVPKRSQSQSSFSIIFEINSLYGNSYSGSQIMIFLLHIFKIPDRARVLLGELLENNFFFLRSSIFDKKCPLNIFVFFLKYNLIKWKVIQKTSSLCQCIYKLTTG</sequence>
<keyword evidence="5" id="KW-1185">Reference proteome</keyword>
<dbReference type="InterPro" id="IPR050985">
    <property type="entry name" value="Alpha-glycosidase_related"/>
</dbReference>
<keyword evidence="3" id="KW-1133">Transmembrane helix</keyword>
<keyword evidence="1" id="KW-0378">Hydrolase</keyword>